<reference evidence="1 2" key="1">
    <citation type="submission" date="2019-03" db="EMBL/GenBank/DDBJ databases">
        <title>Single cell metagenomics reveals metabolic interactions within the superorganism composed of flagellate Streblomastix strix and complex community of Bacteroidetes bacteria on its surface.</title>
        <authorList>
            <person name="Treitli S.C."/>
            <person name="Kolisko M."/>
            <person name="Husnik F."/>
            <person name="Keeling P."/>
            <person name="Hampl V."/>
        </authorList>
    </citation>
    <scope>NUCLEOTIDE SEQUENCE [LARGE SCALE GENOMIC DNA]</scope>
    <source>
        <strain evidence="1">ST1C</strain>
    </source>
</reference>
<evidence type="ECO:0000313" key="1">
    <source>
        <dbReference type="EMBL" id="KAA6396196.1"/>
    </source>
</evidence>
<dbReference type="AlphaFoldDB" id="A0A5J4WNP5"/>
<dbReference type="PANTHER" id="PTHR28498">
    <property type="entry name" value="ZINC FINGER SWIM DOMAIN-CONTAINING PROTEIN 7"/>
    <property type="match status" value="1"/>
</dbReference>
<name>A0A5J4WNP5_9EUKA</name>
<evidence type="ECO:0000313" key="2">
    <source>
        <dbReference type="Proteomes" id="UP000324800"/>
    </source>
</evidence>
<accession>A0A5J4WNP5</accession>
<sequence>MNTVIGLAVQALFEKIEHEKVISNEDLTNLNFLFGKVAQEALTIVEEGKVTLMREPSGRSYYRAQGQSEVYLCYRHFCSCPSFLFSVLRKTDASTSTARTGSAPEATIKHTTASAAETAWNPTVVEKLGDLLLFGVIQVAECR</sequence>
<proteinExistence type="predicted"/>
<dbReference type="OrthoDB" id="337581at2759"/>
<gene>
    <name evidence="1" type="ORF">EZS28_008276</name>
</gene>
<dbReference type="PANTHER" id="PTHR28498:SF1">
    <property type="entry name" value="ZINC FINGER SWIM DOMAIN-CONTAINING PROTEIN 7"/>
    <property type="match status" value="1"/>
</dbReference>
<dbReference type="EMBL" id="SNRW01001490">
    <property type="protein sequence ID" value="KAA6396196.1"/>
    <property type="molecule type" value="Genomic_DNA"/>
</dbReference>
<organism evidence="1 2">
    <name type="scientific">Streblomastix strix</name>
    <dbReference type="NCBI Taxonomy" id="222440"/>
    <lineage>
        <taxon>Eukaryota</taxon>
        <taxon>Metamonada</taxon>
        <taxon>Preaxostyla</taxon>
        <taxon>Oxymonadida</taxon>
        <taxon>Streblomastigidae</taxon>
        <taxon>Streblomastix</taxon>
    </lineage>
</organism>
<dbReference type="Proteomes" id="UP000324800">
    <property type="component" value="Unassembled WGS sequence"/>
</dbReference>
<comment type="caution">
    <text evidence="1">The sequence shown here is derived from an EMBL/GenBank/DDBJ whole genome shotgun (WGS) entry which is preliminary data.</text>
</comment>
<protein>
    <submittedName>
        <fullName evidence="1">Uncharacterized protein</fullName>
    </submittedName>
</protein>
<dbReference type="GO" id="GO:0000724">
    <property type="term" value="P:double-strand break repair via homologous recombination"/>
    <property type="evidence" value="ECO:0007669"/>
    <property type="project" value="TreeGrafter"/>
</dbReference>